<comment type="caution">
    <text evidence="1">The sequence shown here is derived from an EMBL/GenBank/DDBJ whole genome shotgun (WGS) entry which is preliminary data.</text>
</comment>
<reference evidence="2" key="1">
    <citation type="journal article" date="2019" name="Int. J. Syst. Evol. Microbiol.">
        <title>The Global Catalogue of Microorganisms (GCM) 10K type strain sequencing project: providing services to taxonomists for standard genome sequencing and annotation.</title>
        <authorList>
            <consortium name="The Broad Institute Genomics Platform"/>
            <consortium name="The Broad Institute Genome Sequencing Center for Infectious Disease"/>
            <person name="Wu L."/>
            <person name="Ma J."/>
        </authorList>
    </citation>
    <scope>NUCLEOTIDE SEQUENCE [LARGE SCALE GENOMIC DNA]</scope>
    <source>
        <strain evidence="2">JCM 18952</strain>
    </source>
</reference>
<keyword evidence="2" id="KW-1185">Reference proteome</keyword>
<accession>A0ABP9TL77</accession>
<dbReference type="EMBL" id="BAABLK010000022">
    <property type="protein sequence ID" value="GAA5226482.1"/>
    <property type="molecule type" value="Genomic_DNA"/>
</dbReference>
<evidence type="ECO:0000313" key="2">
    <source>
        <dbReference type="Proteomes" id="UP001501257"/>
    </source>
</evidence>
<sequence>MQGFEFGTRAHVEDQYVFPGIDHGFEFFGGDGACCFIHGWGLSGTGEKHRGSLPFLWNGKCAGPADR</sequence>
<organism evidence="1 2">
    <name type="scientific">Paeniglutamicibacter antarcticus</name>
    <dbReference type="NCBI Taxonomy" id="494023"/>
    <lineage>
        <taxon>Bacteria</taxon>
        <taxon>Bacillati</taxon>
        <taxon>Actinomycetota</taxon>
        <taxon>Actinomycetes</taxon>
        <taxon>Micrococcales</taxon>
        <taxon>Micrococcaceae</taxon>
        <taxon>Paeniglutamicibacter</taxon>
    </lineage>
</organism>
<name>A0ABP9TL77_9MICC</name>
<proteinExistence type="predicted"/>
<protein>
    <submittedName>
        <fullName evidence="1">Uncharacterized protein</fullName>
    </submittedName>
</protein>
<dbReference type="Proteomes" id="UP001501257">
    <property type="component" value="Unassembled WGS sequence"/>
</dbReference>
<evidence type="ECO:0000313" key="1">
    <source>
        <dbReference type="EMBL" id="GAA5226482.1"/>
    </source>
</evidence>
<gene>
    <name evidence="1" type="ORF">GCM10025778_10150</name>
</gene>